<evidence type="ECO:0000313" key="1">
    <source>
        <dbReference type="EMBL" id="VDM72251.1"/>
    </source>
</evidence>
<keyword evidence="2" id="KW-1185">Reference proteome</keyword>
<accession>A0A3P7IGC0</accession>
<proteinExistence type="predicted"/>
<dbReference type="EMBL" id="UYYB01024472">
    <property type="protein sequence ID" value="VDM72251.1"/>
    <property type="molecule type" value="Genomic_DNA"/>
</dbReference>
<evidence type="ECO:0000313" key="2">
    <source>
        <dbReference type="Proteomes" id="UP000270094"/>
    </source>
</evidence>
<protein>
    <submittedName>
        <fullName evidence="1">Uncharacterized protein</fullName>
    </submittedName>
</protein>
<dbReference type="OrthoDB" id="5839926at2759"/>
<reference evidence="1 2" key="1">
    <citation type="submission" date="2018-11" db="EMBL/GenBank/DDBJ databases">
        <authorList>
            <consortium name="Pathogen Informatics"/>
        </authorList>
    </citation>
    <scope>NUCLEOTIDE SEQUENCE [LARGE SCALE GENOMIC DNA]</scope>
</reference>
<sequence length="119" mass="13420">MNQKYEVQVVLLAFRPLAQADNTSESVALTIDQVLSDFDLPQDKVTRIVCSGLKQLLDDDDGCVVDKQMEPFSQRIMSCFTRFLESNPTIDELRKSVYQMIFAFVTRPEALQALNKAAG</sequence>
<gene>
    <name evidence="1" type="ORF">SVUK_LOCUS7249</name>
</gene>
<name>A0A3P7IGC0_STRVU</name>
<dbReference type="AlphaFoldDB" id="A0A3P7IGC0"/>
<organism evidence="1 2">
    <name type="scientific">Strongylus vulgaris</name>
    <name type="common">Blood worm</name>
    <dbReference type="NCBI Taxonomy" id="40348"/>
    <lineage>
        <taxon>Eukaryota</taxon>
        <taxon>Metazoa</taxon>
        <taxon>Ecdysozoa</taxon>
        <taxon>Nematoda</taxon>
        <taxon>Chromadorea</taxon>
        <taxon>Rhabditida</taxon>
        <taxon>Rhabditina</taxon>
        <taxon>Rhabditomorpha</taxon>
        <taxon>Strongyloidea</taxon>
        <taxon>Strongylidae</taxon>
        <taxon>Strongylus</taxon>
    </lineage>
</organism>
<dbReference type="Proteomes" id="UP000270094">
    <property type="component" value="Unassembled WGS sequence"/>
</dbReference>